<feature type="region of interest" description="Disordered" evidence="1">
    <location>
        <begin position="1"/>
        <end position="42"/>
    </location>
</feature>
<comment type="caution">
    <text evidence="2">The sequence shown here is derived from an EMBL/GenBank/DDBJ whole genome shotgun (WGS) entry which is preliminary data.</text>
</comment>
<proteinExistence type="predicted"/>
<organism evidence="2">
    <name type="scientific">marine sediment metagenome</name>
    <dbReference type="NCBI Taxonomy" id="412755"/>
    <lineage>
        <taxon>unclassified sequences</taxon>
        <taxon>metagenomes</taxon>
        <taxon>ecological metagenomes</taxon>
    </lineage>
</organism>
<feature type="compositionally biased region" description="Low complexity" evidence="1">
    <location>
        <begin position="13"/>
        <end position="29"/>
    </location>
</feature>
<gene>
    <name evidence="2" type="ORF">LCGC14_1122440</name>
</gene>
<reference evidence="2" key="1">
    <citation type="journal article" date="2015" name="Nature">
        <title>Complex archaea that bridge the gap between prokaryotes and eukaryotes.</title>
        <authorList>
            <person name="Spang A."/>
            <person name="Saw J.H."/>
            <person name="Jorgensen S.L."/>
            <person name="Zaremba-Niedzwiedzka K."/>
            <person name="Martijn J."/>
            <person name="Lind A.E."/>
            <person name="van Eijk R."/>
            <person name="Schleper C."/>
            <person name="Guy L."/>
            <person name="Ettema T.J."/>
        </authorList>
    </citation>
    <scope>NUCLEOTIDE SEQUENCE</scope>
</reference>
<feature type="non-terminal residue" evidence="2">
    <location>
        <position position="1393"/>
    </location>
</feature>
<evidence type="ECO:0000256" key="1">
    <source>
        <dbReference type="SAM" id="MobiDB-lite"/>
    </source>
</evidence>
<name>A0A0F9M8B6_9ZZZZ</name>
<accession>A0A0F9M8B6</accession>
<protein>
    <submittedName>
        <fullName evidence="2">Uncharacterized protein</fullName>
    </submittedName>
</protein>
<dbReference type="EMBL" id="LAZR01005200">
    <property type="protein sequence ID" value="KKN01964.1"/>
    <property type="molecule type" value="Genomic_DNA"/>
</dbReference>
<evidence type="ECO:0000313" key="2">
    <source>
        <dbReference type="EMBL" id="KKN01964.1"/>
    </source>
</evidence>
<sequence length="1393" mass="155029">MVTPRAEGEGQILPGPLVPAVEPEAEPLGPQLPLPDVRPGRPFLPEDLETKRRDFVSRADQIDIEIRDLATQIPGSIERIRTPPTPRGLTADQPPSALRFTEPFQQLGGGLGRMLRSTFAGDTEEELAFQGLVTGLNAKKSELFNVIWQSGVLNALPVWVEAGLVTKPDDVIKLSRPGIVTSREEIEFISSAIMDVKASRAQRSATAQAFAKELAEGTGSLSALLDINPASRSSQELVNDLVAAGRFQLPVGVSIEDAREMLLGIGFSETEVDAELFDAATEAFRMSQELLAWNTQAQMLLAEGEKIASGVIVSAIRREQWLRAASQPAIALMRPIEWWVDRVAKPGFVTLAQGLNAVREAGIPASESLGGEGLQSAPPAVIQKLREFEASAASEGVGSWTAKRIAFEQWEAPWYTKLLAEIVGDPLTLLGFGVYTKITKPIPLLGTGVRHTEAAFVFMGEVPFRGLRAAWQTTIPKTLTQRGEGLGRHAIDLLRRTMSVEENFGKPFHQADPAKVRGFVEEAIEQAITNPQAMDNYTTFGQQLIIHQPWEPSDIRSLYPSLGLSEDITPITIELVSEFNRIFEKSTGYGATKVLDNEQAAQYIAQRVLGLSDDQSARIIRNALDARVQAALTAAKNTVARGTLKDMVFAINDHVRNGFVNTQRASIRNTRYQQGLVGGMLDGLDLFARQIYMEKVDRFVTQKIARAYLVFGFYSVANIAEAATKSIFAGITPLFRRHRVYDTLGIRSHGLQGLPLNLVLPEGVGFDLSLAMPIDAMRTVVRNRRTGGNVLSRAARKVTDRYVMAYNDARLMRNVGNDLQTIFGYNLGTQVTNAQLGNYMNRVFYKVMAEAVPEHIEAAGRLIDNVTINFDSIMSKKVAEAYRESMFDYLITGDKALLDNFTTTFTPGRAHRGEVEQALDKYADLPTDIKDTIAANVESGAYWGNTDELRELFEERLFQHYFSSPEVFENSFRELFEDIFQEPVRNQAELNVKVEMIRNTLDVFDDMTHNTLASAVTYSRTLHSPERADRVFEAVWTERIIPSMERVTFQIEDAAKELRASLDTEVFRGLDQASKDKYNIIIDQMVRKTVVYQQARLEQNAVRTSFFRRNGRNFIASDQRSNANFWDAYFRETDAVWENARSIIHGQGGVNQQILGRALELDSIRLPPLENVTTRALSRADVARMYGVHPGDLERSVYLTDIMAIQGRDNFIDVALNRAQLMGTQQGTDAATFGWTREAVGDVYDSIVSKMKTDPRVNNGVESLMLQLHGAMEDVQNIGFRRNAIMSDEKMEVVKAAVEDLQSRIRGKPLAPEMINQGVEFVPEVQAGRLALPSGEAQAARRNNLIREQLRTDREQLEAVQAVVVENIEAIRGLPRRDFNAASTRMGRLRDRG</sequence>